<accession>A0A316VBC6</accession>
<feature type="compositionally biased region" description="Basic and acidic residues" evidence="1">
    <location>
        <begin position="155"/>
        <end position="180"/>
    </location>
</feature>
<keyword evidence="3" id="KW-1185">Reference proteome</keyword>
<name>A0A316VBC6_9BASI</name>
<dbReference type="EMBL" id="KZ819603">
    <property type="protein sequence ID" value="PWN34947.1"/>
    <property type="molecule type" value="Genomic_DNA"/>
</dbReference>
<organism evidence="2 3">
    <name type="scientific">Meira miltonrushii</name>
    <dbReference type="NCBI Taxonomy" id="1280837"/>
    <lineage>
        <taxon>Eukaryota</taxon>
        <taxon>Fungi</taxon>
        <taxon>Dikarya</taxon>
        <taxon>Basidiomycota</taxon>
        <taxon>Ustilaginomycotina</taxon>
        <taxon>Exobasidiomycetes</taxon>
        <taxon>Exobasidiales</taxon>
        <taxon>Brachybasidiaceae</taxon>
        <taxon>Meira</taxon>
    </lineage>
</organism>
<feature type="region of interest" description="Disordered" evidence="1">
    <location>
        <begin position="108"/>
        <end position="194"/>
    </location>
</feature>
<dbReference type="GeneID" id="37019456"/>
<protein>
    <submittedName>
        <fullName evidence="2">Uncharacterized protein</fullName>
    </submittedName>
</protein>
<sequence length="194" mass="22605">MTKVLLVGAVNKDVSSPTTPSGQVFFTPDLNGPPPSSDDELATSKDANQPHQHSYSGSLLHQRAQGILKVQDVTPKVEARRKRQRKYKAKIWKNLSVEEKRRILSVRNAKRSERYHNLPEEEKEIERAKSRQKQKKSHDKDPIRHAAYQKKYRKDHPEKAKAWERNREEKRKALREEKKKATLKALQPKEDDKS</sequence>
<evidence type="ECO:0000256" key="1">
    <source>
        <dbReference type="SAM" id="MobiDB-lite"/>
    </source>
</evidence>
<feature type="compositionally biased region" description="Polar residues" evidence="1">
    <location>
        <begin position="13"/>
        <end position="24"/>
    </location>
</feature>
<feature type="compositionally biased region" description="Polar residues" evidence="1">
    <location>
        <begin position="45"/>
        <end position="59"/>
    </location>
</feature>
<proteinExistence type="predicted"/>
<dbReference type="RefSeq" id="XP_025355249.1">
    <property type="nucleotide sequence ID" value="XM_025497675.1"/>
</dbReference>
<feature type="region of interest" description="Disordered" evidence="1">
    <location>
        <begin position="12"/>
        <end position="59"/>
    </location>
</feature>
<gene>
    <name evidence="2" type="ORF">FA14DRAFT_154383</name>
</gene>
<dbReference type="AlphaFoldDB" id="A0A316VBC6"/>
<evidence type="ECO:0000313" key="3">
    <source>
        <dbReference type="Proteomes" id="UP000245771"/>
    </source>
</evidence>
<reference evidence="2 3" key="1">
    <citation type="journal article" date="2018" name="Mol. Biol. Evol.">
        <title>Broad Genomic Sampling Reveals a Smut Pathogenic Ancestry of the Fungal Clade Ustilaginomycotina.</title>
        <authorList>
            <person name="Kijpornyongpan T."/>
            <person name="Mondo S.J."/>
            <person name="Barry K."/>
            <person name="Sandor L."/>
            <person name="Lee J."/>
            <person name="Lipzen A."/>
            <person name="Pangilinan J."/>
            <person name="LaButti K."/>
            <person name="Hainaut M."/>
            <person name="Henrissat B."/>
            <person name="Grigoriev I.V."/>
            <person name="Spatafora J.W."/>
            <person name="Aime M.C."/>
        </authorList>
    </citation>
    <scope>NUCLEOTIDE SEQUENCE [LARGE SCALE GENOMIC DNA]</scope>
    <source>
        <strain evidence="2 3">MCA 3882</strain>
    </source>
</reference>
<dbReference type="InParanoid" id="A0A316VBC6"/>
<dbReference type="Proteomes" id="UP000245771">
    <property type="component" value="Unassembled WGS sequence"/>
</dbReference>
<feature type="compositionally biased region" description="Basic and acidic residues" evidence="1">
    <location>
        <begin position="110"/>
        <end position="129"/>
    </location>
</feature>
<evidence type="ECO:0000313" key="2">
    <source>
        <dbReference type="EMBL" id="PWN34947.1"/>
    </source>
</evidence>